<accession>A0A4V2M8S8</accession>
<evidence type="ECO:0000313" key="3">
    <source>
        <dbReference type="Proteomes" id="UP000293342"/>
    </source>
</evidence>
<reference evidence="2 3" key="1">
    <citation type="submission" date="2019-02" db="EMBL/GenBank/DDBJ databases">
        <title>Kribbella capetownensis sp. nov. and Kribbella speibonae sp. nov., isolated from soil.</title>
        <authorList>
            <person name="Curtis S.M."/>
            <person name="Norton I."/>
            <person name="Everest G.J."/>
            <person name="Meyers P.R."/>
        </authorList>
    </citation>
    <scope>NUCLEOTIDE SEQUENCE [LARGE SCALE GENOMIC DNA]</scope>
    <source>
        <strain evidence="2 3">YM53</strain>
    </source>
</reference>
<proteinExistence type="predicted"/>
<dbReference type="RefSeq" id="WP_131511341.1">
    <property type="nucleotide sequence ID" value="NZ_SJKD01000001.1"/>
</dbReference>
<gene>
    <name evidence="2" type="ORF">E0H75_02235</name>
</gene>
<evidence type="ECO:0000256" key="1">
    <source>
        <dbReference type="SAM" id="MobiDB-lite"/>
    </source>
</evidence>
<protein>
    <submittedName>
        <fullName evidence="2">Uncharacterized protein</fullName>
    </submittedName>
</protein>
<dbReference type="EMBL" id="SJKD01000001">
    <property type="protein sequence ID" value="TCC52602.1"/>
    <property type="molecule type" value="Genomic_DNA"/>
</dbReference>
<feature type="region of interest" description="Disordered" evidence="1">
    <location>
        <begin position="38"/>
        <end position="94"/>
    </location>
</feature>
<dbReference type="OrthoDB" id="3784631at2"/>
<keyword evidence="3" id="KW-1185">Reference proteome</keyword>
<dbReference type="Proteomes" id="UP000293342">
    <property type="component" value="Unassembled WGS sequence"/>
</dbReference>
<feature type="compositionally biased region" description="Low complexity" evidence="1">
    <location>
        <begin position="54"/>
        <end position="77"/>
    </location>
</feature>
<name>A0A4V2M8S8_9ACTN</name>
<comment type="caution">
    <text evidence="2">The sequence shown here is derived from an EMBL/GenBank/DDBJ whole genome shotgun (WGS) entry which is preliminary data.</text>
</comment>
<evidence type="ECO:0000313" key="2">
    <source>
        <dbReference type="EMBL" id="TCC52602.1"/>
    </source>
</evidence>
<dbReference type="AlphaFoldDB" id="A0A4V2M8S8"/>
<sequence>MMEQVRNGRVARILISGLAVAAVAGVAIAGTAMARNGQSSTDATVAGGGPATPSPTQSPSLQPTATPSAPSPSAVPSAKPPATPQDVPSVVPSASRRIMQTPGVKPVMPTPKVQEPPADPVAACKGWLKEADGPGSSAKVVARLDGAPGSVLILADSKYWGGCDTAYARHDGDGSIRQPAKVGTASTNADAFAVANNLIPIKGKEYEYYWAAGLLPAGVTGIAYTFPDGKTTNAVVTGGYWVMQHQTATPWKEGTAPGRQIKVTLTGKNGKTFKLVWGEQTCAQISHGC</sequence>
<organism evidence="2 3">
    <name type="scientific">Kribbella capetownensis</name>
    <dbReference type="NCBI Taxonomy" id="1572659"/>
    <lineage>
        <taxon>Bacteria</taxon>
        <taxon>Bacillati</taxon>
        <taxon>Actinomycetota</taxon>
        <taxon>Actinomycetes</taxon>
        <taxon>Propionibacteriales</taxon>
        <taxon>Kribbellaceae</taxon>
        <taxon>Kribbella</taxon>
    </lineage>
</organism>